<dbReference type="EMBL" id="KK198760">
    <property type="protein sequence ID" value="KCW59236.1"/>
    <property type="molecule type" value="Genomic_DNA"/>
</dbReference>
<dbReference type="AlphaFoldDB" id="A0A059B004"/>
<dbReference type="PANTHER" id="PTHR47186">
    <property type="entry name" value="LEUCINE-RICH REPEAT-CONTAINING PROTEIN 57"/>
    <property type="match status" value="1"/>
</dbReference>
<dbReference type="Gramene" id="KCW59236">
    <property type="protein sequence ID" value="KCW59236"/>
    <property type="gene ID" value="EUGRSUZ_H01908"/>
</dbReference>
<protein>
    <recommendedName>
        <fullName evidence="2">Disease resistance protein RPS4B/Roq1-like leucine-rich repeats domain-containing protein</fullName>
    </recommendedName>
</protein>
<accession>A0A059B004</accession>
<dbReference type="PROSITE" id="PS51450">
    <property type="entry name" value="LRR"/>
    <property type="match status" value="1"/>
</dbReference>
<sequence length="231" mass="26557">MPDLSCTPNLEELKVHRCKNLEHVHDSVANHRKLWNLNLEMCSKLQRFPDIPNKNESLRKVTLMETSIEELPASIGNLVSLESINLFGCKKLAILPSSIYRLQHLEFLQLFGCSKLIKFPKEEEDLSEPHKKTRFPKLTFLNLGGCLLSKVEFLKNLSCFPYLEVLNLSGNNFTYLPAFERLNNLESLDVSYCQQLEEIPRIPGKLRRLEANNCKSLSRIPSNICDVEDVQ</sequence>
<dbReference type="SUPFAM" id="SSF52058">
    <property type="entry name" value="L domain-like"/>
    <property type="match status" value="1"/>
</dbReference>
<dbReference type="PANTHER" id="PTHR47186:SF3">
    <property type="entry name" value="OS09G0267800 PROTEIN"/>
    <property type="match status" value="1"/>
</dbReference>
<dbReference type="InterPro" id="IPR032675">
    <property type="entry name" value="LRR_dom_sf"/>
</dbReference>
<evidence type="ECO:0000313" key="3">
    <source>
        <dbReference type="EMBL" id="KCW59236.1"/>
    </source>
</evidence>
<dbReference type="InterPro" id="IPR001611">
    <property type="entry name" value="Leu-rich_rpt"/>
</dbReference>
<keyword evidence="1" id="KW-0611">Plant defense</keyword>
<dbReference type="InParanoid" id="A0A059B004"/>
<reference evidence="3" key="1">
    <citation type="submission" date="2013-07" db="EMBL/GenBank/DDBJ databases">
        <title>The genome of Eucalyptus grandis.</title>
        <authorList>
            <person name="Schmutz J."/>
            <person name="Hayes R."/>
            <person name="Myburg A."/>
            <person name="Tuskan G."/>
            <person name="Grattapaglia D."/>
            <person name="Rokhsar D.S."/>
        </authorList>
    </citation>
    <scope>NUCLEOTIDE SEQUENCE</scope>
    <source>
        <tissue evidence="3">Leaf extractions</tissue>
    </source>
</reference>
<name>A0A059B004_EUCGR</name>
<proteinExistence type="predicted"/>
<feature type="domain" description="Disease resistance protein RPS4B/Roq1-like leucine-rich repeats" evidence="2">
    <location>
        <begin position="36"/>
        <end position="223"/>
    </location>
</feature>
<dbReference type="Gene3D" id="3.80.10.10">
    <property type="entry name" value="Ribonuclease Inhibitor"/>
    <property type="match status" value="2"/>
</dbReference>
<dbReference type="InterPro" id="IPR058546">
    <property type="entry name" value="RPS4B/Roq1-like_LRR"/>
</dbReference>
<organism evidence="3">
    <name type="scientific">Eucalyptus grandis</name>
    <name type="common">Flooded gum</name>
    <dbReference type="NCBI Taxonomy" id="71139"/>
    <lineage>
        <taxon>Eukaryota</taxon>
        <taxon>Viridiplantae</taxon>
        <taxon>Streptophyta</taxon>
        <taxon>Embryophyta</taxon>
        <taxon>Tracheophyta</taxon>
        <taxon>Spermatophyta</taxon>
        <taxon>Magnoliopsida</taxon>
        <taxon>eudicotyledons</taxon>
        <taxon>Gunneridae</taxon>
        <taxon>Pentapetalae</taxon>
        <taxon>rosids</taxon>
        <taxon>malvids</taxon>
        <taxon>Myrtales</taxon>
        <taxon>Myrtaceae</taxon>
        <taxon>Myrtoideae</taxon>
        <taxon>Eucalypteae</taxon>
        <taxon>Eucalyptus</taxon>
    </lineage>
</organism>
<gene>
    <name evidence="3" type="ORF">EUGRSUZ_H01908</name>
</gene>
<dbReference type="OMA" id="CIEECHF"/>
<dbReference type="Pfam" id="PF23286">
    <property type="entry name" value="LRR_13"/>
    <property type="match status" value="1"/>
</dbReference>
<evidence type="ECO:0000256" key="1">
    <source>
        <dbReference type="ARBA" id="ARBA00022821"/>
    </source>
</evidence>
<evidence type="ECO:0000259" key="2">
    <source>
        <dbReference type="Pfam" id="PF23286"/>
    </source>
</evidence>